<keyword evidence="1" id="KW-0472">Membrane</keyword>
<proteinExistence type="predicted"/>
<keyword evidence="1" id="KW-0812">Transmembrane</keyword>
<feature type="transmembrane region" description="Helical" evidence="1">
    <location>
        <begin position="110"/>
        <end position="132"/>
    </location>
</feature>
<dbReference type="AlphaFoldDB" id="A0A3D9XDB0"/>
<feature type="transmembrane region" description="Helical" evidence="1">
    <location>
        <begin position="48"/>
        <end position="68"/>
    </location>
</feature>
<dbReference type="EMBL" id="QTUJ01000003">
    <property type="protein sequence ID" value="REF68394.1"/>
    <property type="molecule type" value="Genomic_DNA"/>
</dbReference>
<accession>A0A3D9XDB0</accession>
<organism evidence="2 3">
    <name type="scientific">Paracoccus versutus</name>
    <name type="common">Thiobacillus versutus</name>
    <dbReference type="NCBI Taxonomy" id="34007"/>
    <lineage>
        <taxon>Bacteria</taxon>
        <taxon>Pseudomonadati</taxon>
        <taxon>Pseudomonadota</taxon>
        <taxon>Alphaproteobacteria</taxon>
        <taxon>Rhodobacterales</taxon>
        <taxon>Paracoccaceae</taxon>
        <taxon>Paracoccus</taxon>
    </lineage>
</organism>
<feature type="transmembrane region" description="Helical" evidence="1">
    <location>
        <begin position="24"/>
        <end position="42"/>
    </location>
</feature>
<keyword evidence="1" id="KW-1133">Transmembrane helix</keyword>
<name>A0A3D9XDB0_PARVE</name>
<reference evidence="2 3" key="1">
    <citation type="submission" date="2018-08" db="EMBL/GenBank/DDBJ databases">
        <title>Genomic Encyclopedia of Archaeal and Bacterial Type Strains, Phase II (KMG-II): from individual species to whole genera.</title>
        <authorList>
            <person name="Goeker M."/>
        </authorList>
    </citation>
    <scope>NUCLEOTIDE SEQUENCE [LARGE SCALE GENOMIC DNA]</scope>
    <source>
        <strain evidence="2 3">DSM 17099</strain>
    </source>
</reference>
<protein>
    <submittedName>
        <fullName evidence="2">Uncharacterized protein</fullName>
    </submittedName>
</protein>
<sequence>MAGERIKHLEFITQAIGRMAQNSFVARGWCVTVTSALLAIAIERSEARLVFPAVLAIAVFAAIDVFYLRQEKRFRELYDTVRETGDEQISFAMSPPPDCVPLRDAAFSPIIMLLYGGMLSVALVAAVVIGTADYPNESIEALANDPNT</sequence>
<comment type="caution">
    <text evidence="2">The sequence shown here is derived from an EMBL/GenBank/DDBJ whole genome shotgun (WGS) entry which is preliminary data.</text>
</comment>
<evidence type="ECO:0000313" key="3">
    <source>
        <dbReference type="Proteomes" id="UP000256941"/>
    </source>
</evidence>
<evidence type="ECO:0000313" key="2">
    <source>
        <dbReference type="EMBL" id="REF68394.1"/>
    </source>
</evidence>
<dbReference type="Proteomes" id="UP000256941">
    <property type="component" value="Unassembled WGS sequence"/>
</dbReference>
<dbReference type="RefSeq" id="WP_072464407.1">
    <property type="nucleotide sequence ID" value="NZ_CP038197.1"/>
</dbReference>
<gene>
    <name evidence="2" type="ORF">BDD41_3437</name>
</gene>
<evidence type="ECO:0000256" key="1">
    <source>
        <dbReference type="SAM" id="Phobius"/>
    </source>
</evidence>